<evidence type="ECO:0000313" key="2">
    <source>
        <dbReference type="EMBL" id="SFJ30581.1"/>
    </source>
</evidence>
<dbReference type="Proteomes" id="UP000199545">
    <property type="component" value="Unassembled WGS sequence"/>
</dbReference>
<gene>
    <name evidence="2" type="ORF">SAMN05421852_10774</name>
</gene>
<reference evidence="2 3" key="1">
    <citation type="submission" date="2016-10" db="EMBL/GenBank/DDBJ databases">
        <authorList>
            <person name="de Groot N.N."/>
        </authorList>
    </citation>
    <scope>NUCLEOTIDE SEQUENCE [LARGE SCALE GENOMIC DNA]</scope>
    <source>
        <strain evidence="2 3">DSM 44778</strain>
    </source>
</reference>
<feature type="transmembrane region" description="Helical" evidence="1">
    <location>
        <begin position="37"/>
        <end position="56"/>
    </location>
</feature>
<name>A0A1I3QB91_9BACL</name>
<dbReference type="AlphaFoldDB" id="A0A1I3QB91"/>
<dbReference type="RefSeq" id="WP_093229657.1">
    <property type="nucleotide sequence ID" value="NZ_FORR01000007.1"/>
</dbReference>
<accession>A0A1I3QB91</accession>
<organism evidence="2 3">
    <name type="scientific">Thermoflavimicrobium dichotomicum</name>
    <dbReference type="NCBI Taxonomy" id="46223"/>
    <lineage>
        <taxon>Bacteria</taxon>
        <taxon>Bacillati</taxon>
        <taxon>Bacillota</taxon>
        <taxon>Bacilli</taxon>
        <taxon>Bacillales</taxon>
        <taxon>Thermoactinomycetaceae</taxon>
        <taxon>Thermoflavimicrobium</taxon>
    </lineage>
</organism>
<dbReference type="EMBL" id="FORR01000007">
    <property type="protein sequence ID" value="SFJ30581.1"/>
    <property type="molecule type" value="Genomic_DNA"/>
</dbReference>
<keyword evidence="1" id="KW-0812">Transmembrane</keyword>
<evidence type="ECO:0000256" key="1">
    <source>
        <dbReference type="SAM" id="Phobius"/>
    </source>
</evidence>
<feature type="transmembrane region" description="Helical" evidence="1">
    <location>
        <begin position="12"/>
        <end position="31"/>
    </location>
</feature>
<evidence type="ECO:0000313" key="3">
    <source>
        <dbReference type="Proteomes" id="UP000199545"/>
    </source>
</evidence>
<keyword evidence="1" id="KW-0472">Membrane</keyword>
<keyword evidence="1" id="KW-1133">Transmembrane helix</keyword>
<keyword evidence="3" id="KW-1185">Reference proteome</keyword>
<sequence length="65" mass="7093">MHAITQGLKNVMLALFVLLIVVISTIFSVLLIFGLGLFGLILVGVSSLIVLFKKGFGRIRIGRHK</sequence>
<proteinExistence type="predicted"/>
<protein>
    <submittedName>
        <fullName evidence="2">Uncharacterized protein</fullName>
    </submittedName>
</protein>